<keyword evidence="3" id="KW-1185">Reference proteome</keyword>
<evidence type="ECO:0000313" key="3">
    <source>
        <dbReference type="Proteomes" id="UP001476798"/>
    </source>
</evidence>
<evidence type="ECO:0000256" key="1">
    <source>
        <dbReference type="SAM" id="MobiDB-lite"/>
    </source>
</evidence>
<gene>
    <name evidence="2" type="ORF">GOODEAATRI_027496</name>
</gene>
<name>A0ABV0PS55_9TELE</name>
<sequence>MHVPLHANITQQHPASLQPQRVLYSGTITLRDPAGLRDGVISPWTFCDGVRVVCGFGSVFVLCTFSRAGTSRPLHLLALSSLKKSYCSWAACMSAAWAESRNPAAGPEHRSGTNSFRWPGYMNRVPQCSGPARRAKPERASVTDPVPATILGRSTEGER</sequence>
<organism evidence="2 3">
    <name type="scientific">Goodea atripinnis</name>
    <dbReference type="NCBI Taxonomy" id="208336"/>
    <lineage>
        <taxon>Eukaryota</taxon>
        <taxon>Metazoa</taxon>
        <taxon>Chordata</taxon>
        <taxon>Craniata</taxon>
        <taxon>Vertebrata</taxon>
        <taxon>Euteleostomi</taxon>
        <taxon>Actinopterygii</taxon>
        <taxon>Neopterygii</taxon>
        <taxon>Teleostei</taxon>
        <taxon>Neoteleostei</taxon>
        <taxon>Acanthomorphata</taxon>
        <taxon>Ovalentaria</taxon>
        <taxon>Atherinomorphae</taxon>
        <taxon>Cyprinodontiformes</taxon>
        <taxon>Goodeidae</taxon>
        <taxon>Goodea</taxon>
    </lineage>
</organism>
<dbReference type="EMBL" id="JAHRIO010083572">
    <property type="protein sequence ID" value="MEQ2186333.1"/>
    <property type="molecule type" value="Genomic_DNA"/>
</dbReference>
<accession>A0ABV0PS55</accession>
<protein>
    <submittedName>
        <fullName evidence="2">Uncharacterized protein</fullName>
    </submittedName>
</protein>
<proteinExistence type="predicted"/>
<reference evidence="2 3" key="1">
    <citation type="submission" date="2021-06" db="EMBL/GenBank/DDBJ databases">
        <authorList>
            <person name="Palmer J.M."/>
        </authorList>
    </citation>
    <scope>NUCLEOTIDE SEQUENCE [LARGE SCALE GENOMIC DNA]</scope>
    <source>
        <strain evidence="2 3">GA_2019</strain>
        <tissue evidence="2">Muscle</tissue>
    </source>
</reference>
<comment type="caution">
    <text evidence="2">The sequence shown here is derived from an EMBL/GenBank/DDBJ whole genome shotgun (WGS) entry which is preliminary data.</text>
</comment>
<feature type="region of interest" description="Disordered" evidence="1">
    <location>
        <begin position="128"/>
        <end position="159"/>
    </location>
</feature>
<dbReference type="Proteomes" id="UP001476798">
    <property type="component" value="Unassembled WGS sequence"/>
</dbReference>
<evidence type="ECO:0000313" key="2">
    <source>
        <dbReference type="EMBL" id="MEQ2186333.1"/>
    </source>
</evidence>